<dbReference type="PANTHER" id="PTHR33219:SF14">
    <property type="entry name" value="PROTEIN COFACTOR ASSEMBLY OF COMPLEX C SUBUNIT B CCB3, CHLOROPLASTIC-RELATED"/>
    <property type="match status" value="1"/>
</dbReference>
<dbReference type="Proteomes" id="UP001279553">
    <property type="component" value="Unassembled WGS sequence"/>
</dbReference>
<dbReference type="GO" id="GO:0016020">
    <property type="term" value="C:membrane"/>
    <property type="evidence" value="ECO:0007669"/>
    <property type="project" value="InterPro"/>
</dbReference>
<sequence>MLAAVFWFLNEIIQIYIYIMIAAAIFSWLLAFGVLDTRNRIVYRIEDFLIRATEPVLAPFRRFIPSIGGIDISFIIAFLLLRALQIFLAGLYGHLVVMGYQ</sequence>
<dbReference type="AlphaFoldDB" id="A0AAW9DUR4"/>
<keyword evidence="2" id="KW-0472">Membrane</keyword>
<dbReference type="EMBL" id="JAWXYB010000018">
    <property type="protein sequence ID" value="MDX5932372.1"/>
    <property type="molecule type" value="Genomic_DNA"/>
</dbReference>
<accession>A0AAW9DUR4</accession>
<comment type="caution">
    <text evidence="3">The sequence shown here is derived from an EMBL/GenBank/DDBJ whole genome shotgun (WGS) entry which is preliminary data.</text>
</comment>
<keyword evidence="2" id="KW-1133">Transmembrane helix</keyword>
<feature type="transmembrane region" description="Helical" evidence="2">
    <location>
        <begin position="72"/>
        <end position="95"/>
    </location>
</feature>
<evidence type="ECO:0000256" key="1">
    <source>
        <dbReference type="ARBA" id="ARBA00010894"/>
    </source>
</evidence>
<comment type="similarity">
    <text evidence="1">Belongs to the YggT family.</text>
</comment>
<dbReference type="InterPro" id="IPR003425">
    <property type="entry name" value="CCB3/YggT"/>
</dbReference>
<dbReference type="Pfam" id="PF02325">
    <property type="entry name" value="CCB3_YggT"/>
    <property type="match status" value="1"/>
</dbReference>
<feature type="transmembrane region" description="Helical" evidence="2">
    <location>
        <begin position="15"/>
        <end position="35"/>
    </location>
</feature>
<name>A0AAW9DUR4_ACIAO</name>
<keyword evidence="2" id="KW-0812">Transmembrane</keyword>
<dbReference type="RefSeq" id="WP_319615218.1">
    <property type="nucleotide sequence ID" value="NZ_JAWXYB010000018.1"/>
</dbReference>
<reference evidence="3 4" key="1">
    <citation type="submission" date="2023-11" db="EMBL/GenBank/DDBJ databases">
        <title>MicrobeMod: A computational toolkit for identifying prokaryotic methylation and restriction-modification with nanopore sequencing.</title>
        <authorList>
            <person name="Crits-Christoph A."/>
            <person name="Kang S.C."/>
            <person name="Lee H."/>
            <person name="Ostrov N."/>
        </authorList>
    </citation>
    <scope>NUCLEOTIDE SEQUENCE [LARGE SCALE GENOMIC DNA]</scope>
    <source>
        <strain evidence="3 4">DSMZ 700</strain>
    </source>
</reference>
<organism evidence="3 4">
    <name type="scientific">Acidiphilium acidophilum</name>
    <name type="common">Thiobacillus acidophilus</name>
    <dbReference type="NCBI Taxonomy" id="76588"/>
    <lineage>
        <taxon>Bacteria</taxon>
        <taxon>Pseudomonadati</taxon>
        <taxon>Pseudomonadota</taxon>
        <taxon>Alphaproteobacteria</taxon>
        <taxon>Acetobacterales</taxon>
        <taxon>Acidocellaceae</taxon>
        <taxon>Acidiphilium</taxon>
    </lineage>
</organism>
<evidence type="ECO:0000313" key="3">
    <source>
        <dbReference type="EMBL" id="MDX5932372.1"/>
    </source>
</evidence>
<evidence type="ECO:0000313" key="4">
    <source>
        <dbReference type="Proteomes" id="UP001279553"/>
    </source>
</evidence>
<keyword evidence="4" id="KW-1185">Reference proteome</keyword>
<evidence type="ECO:0000256" key="2">
    <source>
        <dbReference type="SAM" id="Phobius"/>
    </source>
</evidence>
<proteinExistence type="inferred from homology"/>
<gene>
    <name evidence="3" type="ORF">SIL87_16570</name>
</gene>
<dbReference type="PANTHER" id="PTHR33219">
    <property type="entry name" value="YLMG HOMOLOG PROTEIN 2, CHLOROPLASTIC"/>
    <property type="match status" value="1"/>
</dbReference>
<protein>
    <submittedName>
        <fullName evidence="3">YggT family protein</fullName>
    </submittedName>
</protein>